<dbReference type="InterPro" id="IPR005225">
    <property type="entry name" value="Small_GTP-bd"/>
</dbReference>
<dbReference type="InterPro" id="IPR050209">
    <property type="entry name" value="Rab_GTPases_membrane_traffic"/>
</dbReference>
<proteinExistence type="inferred from homology"/>
<dbReference type="EMBL" id="LSMT01000093">
    <property type="protein sequence ID" value="PFX27894.1"/>
    <property type="molecule type" value="Genomic_DNA"/>
</dbReference>
<dbReference type="OrthoDB" id="1100386at2759"/>
<dbReference type="InterPro" id="IPR001806">
    <property type="entry name" value="Small_GTPase"/>
</dbReference>
<dbReference type="FunFam" id="3.40.50.300:FF:001447">
    <property type="entry name" value="Ras-related protein Rab-1B"/>
    <property type="match status" value="1"/>
</dbReference>
<evidence type="ECO:0000256" key="1">
    <source>
        <dbReference type="ARBA" id="ARBA00006270"/>
    </source>
</evidence>
<dbReference type="Pfam" id="PF00071">
    <property type="entry name" value="Ras"/>
    <property type="match status" value="1"/>
</dbReference>
<protein>
    <submittedName>
        <fullName evidence="2">Ras-related protein Rab-10</fullName>
    </submittedName>
</protein>
<dbReference type="SMART" id="SM00173">
    <property type="entry name" value="RAS"/>
    <property type="match status" value="1"/>
</dbReference>
<dbReference type="Gene3D" id="3.40.50.300">
    <property type="entry name" value="P-loop containing nucleotide triphosphate hydrolases"/>
    <property type="match status" value="1"/>
</dbReference>
<dbReference type="InterPro" id="IPR027417">
    <property type="entry name" value="P-loop_NTPase"/>
</dbReference>
<dbReference type="NCBIfam" id="TIGR00231">
    <property type="entry name" value="small_GTP"/>
    <property type="match status" value="1"/>
</dbReference>
<dbReference type="PROSITE" id="PS51419">
    <property type="entry name" value="RAB"/>
    <property type="match status" value="1"/>
</dbReference>
<dbReference type="STRING" id="50429.A0A2B4SB37"/>
<dbReference type="PRINTS" id="PR00449">
    <property type="entry name" value="RASTRNSFRMNG"/>
</dbReference>
<comment type="caution">
    <text evidence="2">The sequence shown here is derived from an EMBL/GenBank/DDBJ whole genome shotgun (WGS) entry which is preliminary data.</text>
</comment>
<comment type="similarity">
    <text evidence="1">Belongs to the small GTPase superfamily. Rab family.</text>
</comment>
<gene>
    <name evidence="2" type="primary">RAB10</name>
    <name evidence="2" type="ORF">AWC38_SpisGene7371</name>
</gene>
<dbReference type="SMART" id="SM00175">
    <property type="entry name" value="RAB"/>
    <property type="match status" value="1"/>
</dbReference>
<sequence length="160" mass="17632">MAEATSEFKIVIVGGSGVGKSSVVKSFCGNVEEDLEGQKAAADQQVVTKRIEIQGKDISLKIIDTAGSVLENQVYTRKLYKGAKGIMVIYDVTHKRSFEDVPKWLQDIDEFATDHGVYFLEVSGNTGVQVKEAFDLMTEEILLTENHGQATAQPNRCYLL</sequence>
<dbReference type="AlphaFoldDB" id="A0A2B4SB37"/>
<name>A0A2B4SB37_STYPI</name>
<organism evidence="2 3">
    <name type="scientific">Stylophora pistillata</name>
    <name type="common">Smooth cauliflower coral</name>
    <dbReference type="NCBI Taxonomy" id="50429"/>
    <lineage>
        <taxon>Eukaryota</taxon>
        <taxon>Metazoa</taxon>
        <taxon>Cnidaria</taxon>
        <taxon>Anthozoa</taxon>
        <taxon>Hexacorallia</taxon>
        <taxon>Scleractinia</taxon>
        <taxon>Astrocoeniina</taxon>
        <taxon>Pocilloporidae</taxon>
        <taxon>Stylophora</taxon>
    </lineage>
</organism>
<evidence type="ECO:0000313" key="2">
    <source>
        <dbReference type="EMBL" id="PFX27894.1"/>
    </source>
</evidence>
<dbReference type="CDD" id="cd00154">
    <property type="entry name" value="Rab"/>
    <property type="match status" value="1"/>
</dbReference>
<keyword evidence="3" id="KW-1185">Reference proteome</keyword>
<dbReference type="SUPFAM" id="SSF52540">
    <property type="entry name" value="P-loop containing nucleoside triphosphate hydrolases"/>
    <property type="match status" value="1"/>
</dbReference>
<evidence type="ECO:0000313" key="3">
    <source>
        <dbReference type="Proteomes" id="UP000225706"/>
    </source>
</evidence>
<accession>A0A2B4SB37</accession>
<dbReference type="Proteomes" id="UP000225706">
    <property type="component" value="Unassembled WGS sequence"/>
</dbReference>
<dbReference type="GO" id="GO:0005525">
    <property type="term" value="F:GTP binding"/>
    <property type="evidence" value="ECO:0007669"/>
    <property type="project" value="InterPro"/>
</dbReference>
<reference evidence="3" key="1">
    <citation type="journal article" date="2017" name="bioRxiv">
        <title>Comparative analysis of the genomes of Stylophora pistillata and Acropora digitifera provides evidence for extensive differences between species of corals.</title>
        <authorList>
            <person name="Voolstra C.R."/>
            <person name="Li Y."/>
            <person name="Liew Y.J."/>
            <person name="Baumgarten S."/>
            <person name="Zoccola D."/>
            <person name="Flot J.-F."/>
            <person name="Tambutte S."/>
            <person name="Allemand D."/>
            <person name="Aranda M."/>
        </authorList>
    </citation>
    <scope>NUCLEOTIDE SEQUENCE [LARGE SCALE GENOMIC DNA]</scope>
</reference>
<dbReference type="GO" id="GO:0003924">
    <property type="term" value="F:GTPase activity"/>
    <property type="evidence" value="ECO:0007669"/>
    <property type="project" value="InterPro"/>
</dbReference>
<dbReference type="PANTHER" id="PTHR47979">
    <property type="entry name" value="DRAB11-RELATED"/>
    <property type="match status" value="1"/>
</dbReference>